<dbReference type="PANTHER" id="PTHR43280">
    <property type="entry name" value="ARAC-FAMILY TRANSCRIPTIONAL REGULATOR"/>
    <property type="match status" value="1"/>
</dbReference>
<dbReference type="PROSITE" id="PS01124">
    <property type="entry name" value="HTH_ARAC_FAMILY_2"/>
    <property type="match status" value="1"/>
</dbReference>
<dbReference type="AlphaFoldDB" id="F4KZW7"/>
<dbReference type="eggNOG" id="COG2207">
    <property type="taxonomic scope" value="Bacteria"/>
</dbReference>
<keyword evidence="4" id="KW-0812">Transmembrane</keyword>
<keyword evidence="4" id="KW-1133">Transmembrane helix</keyword>
<evidence type="ECO:0000256" key="3">
    <source>
        <dbReference type="ARBA" id="ARBA00023163"/>
    </source>
</evidence>
<keyword evidence="1" id="KW-0805">Transcription regulation</keyword>
<dbReference type="Pfam" id="PF12833">
    <property type="entry name" value="HTH_18"/>
    <property type="match status" value="1"/>
</dbReference>
<name>F4KZW7_HALH1</name>
<evidence type="ECO:0000259" key="5">
    <source>
        <dbReference type="PROSITE" id="PS01124"/>
    </source>
</evidence>
<dbReference type="STRING" id="760192.Halhy_3685"/>
<dbReference type="PROSITE" id="PS00041">
    <property type="entry name" value="HTH_ARAC_FAMILY_1"/>
    <property type="match status" value="1"/>
</dbReference>
<accession>F4KZW7</accession>
<keyword evidence="7" id="KW-1185">Reference proteome</keyword>
<feature type="transmembrane region" description="Helical" evidence="4">
    <location>
        <begin position="189"/>
        <end position="209"/>
    </location>
</feature>
<dbReference type="PANTHER" id="PTHR43280:SF29">
    <property type="entry name" value="ARAC-FAMILY TRANSCRIPTIONAL REGULATOR"/>
    <property type="match status" value="1"/>
</dbReference>
<dbReference type="RefSeq" id="WP_013766076.1">
    <property type="nucleotide sequence ID" value="NC_015510.1"/>
</dbReference>
<feature type="transmembrane region" description="Helical" evidence="4">
    <location>
        <begin position="12"/>
        <end position="28"/>
    </location>
</feature>
<feature type="transmembrane region" description="Helical" evidence="4">
    <location>
        <begin position="109"/>
        <end position="127"/>
    </location>
</feature>
<proteinExistence type="predicted"/>
<sequence>MQFNFNLYSTPLLFGFMQGWIYAGMFWLRAWRRGRWSDGLFGVLIAAFTFEIWEYMLGFAGIEILWTTLEFFPRNFNLLIPALAWFYLKSQFNTHWQLRWQDWWHAAPFTLYLAYHLLVFSLGPDFVEWWKTEVHFPWGIQYMEAILSFALTALYFYWAYQLYRQYRSWSPTQFSNPELLSFDWFRNFLLAYFLSSIIGWSMTLIDLWLNLDFWHDWWDELFNVGLIYYLSIAGYTQTQPRQLVFEPSTQNAPNPEMAKTDKLSEAELQHWQEQLTRLMEAEKMYLEPELALADLARRLGTNASLLSATINRVFEKNFNDYVNTYRVDAVIKLMADPAAAHLSLLGIGLESGFNSKATFNRAFKKATGMTPREYALANQ</sequence>
<reference evidence="6 7" key="1">
    <citation type="journal article" date="2011" name="Stand. Genomic Sci.">
        <title>Complete genome sequence of Haliscomenobacter hydrossis type strain (O).</title>
        <authorList>
            <consortium name="US DOE Joint Genome Institute (JGI-PGF)"/>
            <person name="Daligault H."/>
            <person name="Lapidus A."/>
            <person name="Zeytun A."/>
            <person name="Nolan M."/>
            <person name="Lucas S."/>
            <person name="Del Rio T.G."/>
            <person name="Tice H."/>
            <person name="Cheng J.F."/>
            <person name="Tapia R."/>
            <person name="Han C."/>
            <person name="Goodwin L."/>
            <person name="Pitluck S."/>
            <person name="Liolios K."/>
            <person name="Pagani I."/>
            <person name="Ivanova N."/>
            <person name="Huntemann M."/>
            <person name="Mavromatis K."/>
            <person name="Mikhailova N."/>
            <person name="Pati A."/>
            <person name="Chen A."/>
            <person name="Palaniappan K."/>
            <person name="Land M."/>
            <person name="Hauser L."/>
            <person name="Brambilla E.M."/>
            <person name="Rohde M."/>
            <person name="Verbarg S."/>
            <person name="Goker M."/>
            <person name="Bristow J."/>
            <person name="Eisen J.A."/>
            <person name="Markowitz V."/>
            <person name="Hugenholtz P."/>
            <person name="Kyrpides N.C."/>
            <person name="Klenk H.P."/>
            <person name="Woyke T."/>
        </authorList>
    </citation>
    <scope>NUCLEOTIDE SEQUENCE [LARGE SCALE GENOMIC DNA]</scope>
    <source>
        <strain evidence="7">ATCC 27775 / DSM 1100 / LMG 10767 / O</strain>
    </source>
</reference>
<dbReference type="EMBL" id="CP002691">
    <property type="protein sequence ID" value="AEE51537.1"/>
    <property type="molecule type" value="Genomic_DNA"/>
</dbReference>
<keyword evidence="4" id="KW-0472">Membrane</keyword>
<dbReference type="InterPro" id="IPR009057">
    <property type="entry name" value="Homeodomain-like_sf"/>
</dbReference>
<feature type="domain" description="HTH araC/xylS-type" evidence="5">
    <location>
        <begin position="276"/>
        <end position="377"/>
    </location>
</feature>
<organism evidence="6 7">
    <name type="scientific">Haliscomenobacter hydrossis (strain ATCC 27775 / DSM 1100 / LMG 10767 / O)</name>
    <dbReference type="NCBI Taxonomy" id="760192"/>
    <lineage>
        <taxon>Bacteria</taxon>
        <taxon>Pseudomonadati</taxon>
        <taxon>Bacteroidota</taxon>
        <taxon>Saprospiria</taxon>
        <taxon>Saprospirales</taxon>
        <taxon>Haliscomenobacteraceae</taxon>
        <taxon>Haliscomenobacter</taxon>
    </lineage>
</organism>
<feature type="transmembrane region" description="Helical" evidence="4">
    <location>
        <begin position="40"/>
        <end position="65"/>
    </location>
</feature>
<evidence type="ECO:0000313" key="6">
    <source>
        <dbReference type="EMBL" id="AEE51537.1"/>
    </source>
</evidence>
<gene>
    <name evidence="6" type="ordered locus">Halhy_3685</name>
</gene>
<protein>
    <submittedName>
        <fullName evidence="6">Transcriptional regulator, AraC family</fullName>
    </submittedName>
</protein>
<reference key="2">
    <citation type="submission" date="2011-04" db="EMBL/GenBank/DDBJ databases">
        <title>Complete sequence of chromosome of Haliscomenobacter hydrossis DSM 1100.</title>
        <authorList>
            <consortium name="US DOE Joint Genome Institute (JGI-PGF)"/>
            <person name="Lucas S."/>
            <person name="Han J."/>
            <person name="Lapidus A."/>
            <person name="Bruce D."/>
            <person name="Goodwin L."/>
            <person name="Pitluck S."/>
            <person name="Peters L."/>
            <person name="Kyrpides N."/>
            <person name="Mavromatis K."/>
            <person name="Ivanova N."/>
            <person name="Ovchinnikova G."/>
            <person name="Pagani I."/>
            <person name="Daligault H."/>
            <person name="Detter J.C."/>
            <person name="Han C."/>
            <person name="Land M."/>
            <person name="Hauser L."/>
            <person name="Markowitz V."/>
            <person name="Cheng J.-F."/>
            <person name="Hugenholtz P."/>
            <person name="Woyke T."/>
            <person name="Wu D."/>
            <person name="Verbarg S."/>
            <person name="Frueling A."/>
            <person name="Brambilla E."/>
            <person name="Klenk H.-P."/>
            <person name="Eisen J.A."/>
        </authorList>
    </citation>
    <scope>NUCLEOTIDE SEQUENCE</scope>
    <source>
        <strain>DSM 1100</strain>
    </source>
</reference>
<dbReference type="Proteomes" id="UP000008461">
    <property type="component" value="Chromosome"/>
</dbReference>
<dbReference type="HOGENOM" id="CLU_041408_3_0_10"/>
<evidence type="ECO:0000256" key="2">
    <source>
        <dbReference type="ARBA" id="ARBA00023125"/>
    </source>
</evidence>
<evidence type="ECO:0000256" key="4">
    <source>
        <dbReference type="SAM" id="Phobius"/>
    </source>
</evidence>
<keyword evidence="3" id="KW-0804">Transcription</keyword>
<dbReference type="OrthoDB" id="5492415at2"/>
<dbReference type="SUPFAM" id="SSF46689">
    <property type="entry name" value="Homeodomain-like"/>
    <property type="match status" value="1"/>
</dbReference>
<feature type="transmembrane region" description="Helical" evidence="4">
    <location>
        <begin position="71"/>
        <end position="88"/>
    </location>
</feature>
<dbReference type="GO" id="GO:0043565">
    <property type="term" value="F:sequence-specific DNA binding"/>
    <property type="evidence" value="ECO:0007669"/>
    <property type="project" value="InterPro"/>
</dbReference>
<dbReference type="SMART" id="SM00342">
    <property type="entry name" value="HTH_ARAC"/>
    <property type="match status" value="1"/>
</dbReference>
<dbReference type="InterPro" id="IPR018062">
    <property type="entry name" value="HTH_AraC-typ_CS"/>
</dbReference>
<feature type="transmembrane region" description="Helical" evidence="4">
    <location>
        <begin position="139"/>
        <end position="160"/>
    </location>
</feature>
<evidence type="ECO:0000313" key="7">
    <source>
        <dbReference type="Proteomes" id="UP000008461"/>
    </source>
</evidence>
<keyword evidence="2" id="KW-0238">DNA-binding</keyword>
<dbReference type="Gene3D" id="1.10.10.60">
    <property type="entry name" value="Homeodomain-like"/>
    <property type="match status" value="2"/>
</dbReference>
<evidence type="ECO:0000256" key="1">
    <source>
        <dbReference type="ARBA" id="ARBA00023015"/>
    </source>
</evidence>
<dbReference type="GO" id="GO:0003700">
    <property type="term" value="F:DNA-binding transcription factor activity"/>
    <property type="evidence" value="ECO:0007669"/>
    <property type="project" value="InterPro"/>
</dbReference>
<dbReference type="KEGG" id="hhy:Halhy_3685"/>
<dbReference type="InterPro" id="IPR018060">
    <property type="entry name" value="HTH_AraC"/>
</dbReference>